<dbReference type="EMBL" id="JABURY010000021">
    <property type="protein sequence ID" value="MBC9131963.1"/>
    <property type="molecule type" value="Genomic_DNA"/>
</dbReference>
<gene>
    <name evidence="1" type="ORF">FcAc13_11700</name>
</gene>
<sequence>MLKNNFCVGCIIFQSLDNEDEFNHAVSCSGATLDSVNIAQINHVGLYIGNGQIIEATQKQGVIMRPLSAFLDDANENVITTINEPSLIAPAIARAKSYLGLPYNFSFHPDDKGLYCSQLITHAFKTHQGNDYFQCYPMNFRDTTTQQILPYWINYYDKLKQIIPHDLPGSHPQQLLRQSSCFASIIHLKTHEMLTFA</sequence>
<dbReference type="InterPro" id="IPR038765">
    <property type="entry name" value="Papain-like_cys_pep_sf"/>
</dbReference>
<protein>
    <recommendedName>
        <fullName evidence="3">Permuted papain-like amidase enzyme, YaeF/YiiX, C92 family</fullName>
    </recommendedName>
</protein>
<keyword evidence="2" id="KW-1185">Reference proteome</keyword>
<evidence type="ECO:0000313" key="2">
    <source>
        <dbReference type="Proteomes" id="UP000651208"/>
    </source>
</evidence>
<dbReference type="Pfam" id="PF05708">
    <property type="entry name" value="Peptidase_C92"/>
    <property type="match status" value="1"/>
</dbReference>
<accession>A0ABR7R0F8</accession>
<dbReference type="SUPFAM" id="SSF54001">
    <property type="entry name" value="Cysteine proteinases"/>
    <property type="match status" value="1"/>
</dbReference>
<name>A0ABR7R0F8_9GAMM</name>
<proteinExistence type="predicted"/>
<reference evidence="1 2" key="1">
    <citation type="submission" date="2020-06" db="EMBL/GenBank/DDBJ databases">
        <title>Frischella cerana isolated from Apis cerana gut homogenate.</title>
        <authorList>
            <person name="Wolter L.A."/>
            <person name="Suenami S."/>
            <person name="Miyazaki R."/>
        </authorList>
    </citation>
    <scope>NUCLEOTIDE SEQUENCE [LARGE SCALE GENOMIC DNA]</scope>
    <source>
        <strain evidence="1 2">Ac13</strain>
    </source>
</reference>
<dbReference type="InterPro" id="IPR024453">
    <property type="entry name" value="Peptidase_C92"/>
</dbReference>
<comment type="caution">
    <text evidence="1">The sequence shown here is derived from an EMBL/GenBank/DDBJ whole genome shotgun (WGS) entry which is preliminary data.</text>
</comment>
<dbReference type="Proteomes" id="UP000651208">
    <property type="component" value="Unassembled WGS sequence"/>
</dbReference>
<dbReference type="Gene3D" id="3.90.1720.10">
    <property type="entry name" value="endopeptidase domain like (from Nostoc punctiforme)"/>
    <property type="match status" value="1"/>
</dbReference>
<organism evidence="1 2">
    <name type="scientific">Frischella japonica</name>
    <dbReference type="NCBI Taxonomy" id="2741544"/>
    <lineage>
        <taxon>Bacteria</taxon>
        <taxon>Pseudomonadati</taxon>
        <taxon>Pseudomonadota</taxon>
        <taxon>Gammaproteobacteria</taxon>
        <taxon>Orbales</taxon>
        <taxon>Orbaceae</taxon>
        <taxon>Frischella</taxon>
    </lineage>
</organism>
<evidence type="ECO:0000313" key="1">
    <source>
        <dbReference type="EMBL" id="MBC9131963.1"/>
    </source>
</evidence>
<dbReference type="RefSeq" id="WP_187756394.1">
    <property type="nucleotide sequence ID" value="NZ_JABURY010000021.1"/>
</dbReference>
<evidence type="ECO:0008006" key="3">
    <source>
        <dbReference type="Google" id="ProtNLM"/>
    </source>
</evidence>